<dbReference type="PANTHER" id="PTHR43366">
    <property type="entry name" value="PYRUVATE SYNTHASE SUBUNIT PORC"/>
    <property type="match status" value="1"/>
</dbReference>
<evidence type="ECO:0000313" key="6">
    <source>
        <dbReference type="Proteomes" id="UP000244093"/>
    </source>
</evidence>
<accession>A0A2R7Y661</accession>
<gene>
    <name evidence="5" type="ORF">B7O98_05265</name>
</gene>
<evidence type="ECO:0000313" key="5">
    <source>
        <dbReference type="EMBL" id="PUA32847.1"/>
    </source>
</evidence>
<comment type="catalytic activity">
    <reaction evidence="3">
        <text>2 oxidized [2Fe-2S]-[ferredoxin] + pyruvate + CoA = 2 reduced [2Fe-2S]-[ferredoxin] + acetyl-CoA + CO2 + H(+)</text>
        <dbReference type="Rhea" id="RHEA:12765"/>
        <dbReference type="Rhea" id="RHEA-COMP:10000"/>
        <dbReference type="Rhea" id="RHEA-COMP:10001"/>
        <dbReference type="ChEBI" id="CHEBI:15361"/>
        <dbReference type="ChEBI" id="CHEBI:15378"/>
        <dbReference type="ChEBI" id="CHEBI:16526"/>
        <dbReference type="ChEBI" id="CHEBI:33737"/>
        <dbReference type="ChEBI" id="CHEBI:33738"/>
        <dbReference type="ChEBI" id="CHEBI:57287"/>
        <dbReference type="ChEBI" id="CHEBI:57288"/>
        <dbReference type="EC" id="1.2.7.1"/>
    </reaction>
</comment>
<reference evidence="5 6" key="1">
    <citation type="journal article" date="2018" name="Syst. Appl. Microbiol.">
        <title>A new symbiotic nanoarchaeote (Candidatus Nanoclepta minutus) and its host (Zestosphaera tikiterensis gen. nov., sp. nov.) from a New Zealand hot spring.</title>
        <authorList>
            <person name="St John E."/>
            <person name="Liu Y."/>
            <person name="Podar M."/>
            <person name="Stott M.B."/>
            <person name="Meneghin J."/>
            <person name="Chen Z."/>
            <person name="Lagutin K."/>
            <person name="Mitchell K."/>
            <person name="Reysenbach A.L."/>
        </authorList>
    </citation>
    <scope>NUCLEOTIDE SEQUENCE [LARGE SCALE GENOMIC DNA]</scope>
    <source>
        <strain evidence="5">NZ3</strain>
    </source>
</reference>
<evidence type="ECO:0000259" key="4">
    <source>
        <dbReference type="Pfam" id="PF01558"/>
    </source>
</evidence>
<dbReference type="InterPro" id="IPR019752">
    <property type="entry name" value="Pyrv/ketoisovalerate_OxRed_cat"/>
</dbReference>
<comment type="caution">
    <text evidence="5">The sequence shown here is derived from an EMBL/GenBank/DDBJ whole genome shotgun (WGS) entry which is preliminary data.</text>
</comment>
<keyword evidence="2" id="KW-0560">Oxidoreductase</keyword>
<dbReference type="SUPFAM" id="SSF53323">
    <property type="entry name" value="Pyruvate-ferredoxin oxidoreductase, PFOR, domain III"/>
    <property type="match status" value="1"/>
</dbReference>
<evidence type="ECO:0000256" key="1">
    <source>
        <dbReference type="ARBA" id="ARBA00012822"/>
    </source>
</evidence>
<dbReference type="GO" id="GO:0019164">
    <property type="term" value="F:pyruvate synthase activity"/>
    <property type="evidence" value="ECO:0007669"/>
    <property type="project" value="UniProtKB-EC"/>
</dbReference>
<sequence length="186" mass="19728">MSEEEVIEIRFHGRGGQGAVTAASLLVNAALRAGMYGQAIPFFGAERRGAPVVAYARISKNPVKVRSSIRKPSIVVVLDPMLKDLVNVLDGLREGGTLLINSSSKPDVLGPYRVCYVDAVKIASDLGLVLSGWALVNTPMVGALAKVLKIPIEDVEDSIKESIEGRLGELNALAARRAYEGVVCSG</sequence>
<dbReference type="InterPro" id="IPR051626">
    <property type="entry name" value="Oxidoreductase_gamma_subunit"/>
</dbReference>
<proteinExistence type="predicted"/>
<dbReference type="Proteomes" id="UP000244093">
    <property type="component" value="Unassembled WGS sequence"/>
</dbReference>
<dbReference type="EMBL" id="NBVN01000003">
    <property type="protein sequence ID" value="PUA32847.1"/>
    <property type="molecule type" value="Genomic_DNA"/>
</dbReference>
<protein>
    <recommendedName>
        <fullName evidence="1">pyruvate synthase</fullName>
        <ecNumber evidence="1">1.2.7.1</ecNumber>
    </recommendedName>
</protein>
<dbReference type="NCBIfam" id="TIGR02175">
    <property type="entry name" value="PorC_KorC"/>
    <property type="match status" value="1"/>
</dbReference>
<dbReference type="InterPro" id="IPR002869">
    <property type="entry name" value="Pyrv_flavodox_OxRed_cen"/>
</dbReference>
<evidence type="ECO:0000256" key="3">
    <source>
        <dbReference type="ARBA" id="ARBA00049357"/>
    </source>
</evidence>
<feature type="domain" description="Pyruvate/ketoisovalerate oxidoreductase catalytic" evidence="4">
    <location>
        <begin position="15"/>
        <end position="180"/>
    </location>
</feature>
<organism evidence="5 6">
    <name type="scientific">Zestosphaera tikiterensis</name>
    <dbReference type="NCBI Taxonomy" id="1973259"/>
    <lineage>
        <taxon>Archaea</taxon>
        <taxon>Thermoproteota</taxon>
        <taxon>Thermoprotei</taxon>
        <taxon>Desulfurococcales</taxon>
        <taxon>Desulfurococcaceae</taxon>
        <taxon>Zestosphaera</taxon>
    </lineage>
</organism>
<evidence type="ECO:0000256" key="2">
    <source>
        <dbReference type="ARBA" id="ARBA00023002"/>
    </source>
</evidence>
<dbReference type="EC" id="1.2.7.1" evidence="1"/>
<dbReference type="Pfam" id="PF01558">
    <property type="entry name" value="POR"/>
    <property type="match status" value="1"/>
</dbReference>
<dbReference type="AlphaFoldDB" id="A0A2R7Y661"/>
<name>A0A2R7Y661_9CREN</name>
<dbReference type="InterPro" id="IPR011894">
    <property type="entry name" value="PorC_KorC"/>
</dbReference>
<dbReference type="PANTHER" id="PTHR43366:SF1">
    <property type="entry name" value="PYRUVATE SYNTHASE SUBUNIT PORC"/>
    <property type="match status" value="1"/>
</dbReference>
<dbReference type="Gene3D" id="3.40.920.10">
    <property type="entry name" value="Pyruvate-ferredoxin oxidoreductase, PFOR, domain III"/>
    <property type="match status" value="1"/>
</dbReference>